<proteinExistence type="predicted"/>
<keyword evidence="2" id="KW-0812">Transmembrane</keyword>
<protein>
    <submittedName>
        <fullName evidence="3">Unannotated protein</fullName>
    </submittedName>
</protein>
<accession>A0A6J6DJ76</accession>
<feature type="transmembrane region" description="Helical" evidence="2">
    <location>
        <begin position="779"/>
        <end position="803"/>
    </location>
</feature>
<feature type="transmembrane region" description="Helical" evidence="2">
    <location>
        <begin position="204"/>
        <end position="225"/>
    </location>
</feature>
<organism evidence="3">
    <name type="scientific">freshwater metagenome</name>
    <dbReference type="NCBI Taxonomy" id="449393"/>
    <lineage>
        <taxon>unclassified sequences</taxon>
        <taxon>metagenomes</taxon>
        <taxon>ecological metagenomes</taxon>
    </lineage>
</organism>
<feature type="transmembrane region" description="Helical" evidence="2">
    <location>
        <begin position="279"/>
        <end position="298"/>
    </location>
</feature>
<feature type="transmembrane region" description="Helical" evidence="2">
    <location>
        <begin position="152"/>
        <end position="169"/>
    </location>
</feature>
<evidence type="ECO:0000256" key="1">
    <source>
        <dbReference type="SAM" id="MobiDB-lite"/>
    </source>
</evidence>
<dbReference type="EMBL" id="CAEZTR010000003">
    <property type="protein sequence ID" value="CAB4564217.1"/>
    <property type="molecule type" value="Genomic_DNA"/>
</dbReference>
<dbReference type="AlphaFoldDB" id="A0A6J6DJ76"/>
<feature type="transmembrane region" description="Helical" evidence="2">
    <location>
        <begin position="175"/>
        <end position="192"/>
    </location>
</feature>
<gene>
    <name evidence="3" type="ORF">UFOPK1711_00102</name>
</gene>
<dbReference type="InterPro" id="IPR046671">
    <property type="entry name" value="DUF6541"/>
</dbReference>
<keyword evidence="2" id="KW-0472">Membrane</keyword>
<dbReference type="Pfam" id="PF20176">
    <property type="entry name" value="DUF6541"/>
    <property type="match status" value="1"/>
</dbReference>
<keyword evidence="2" id="KW-1133">Transmembrane helix</keyword>
<feature type="transmembrane region" description="Helical" evidence="2">
    <location>
        <begin position="390"/>
        <end position="413"/>
    </location>
</feature>
<feature type="transmembrane region" description="Helical" evidence="2">
    <location>
        <begin position="126"/>
        <end position="145"/>
    </location>
</feature>
<reference evidence="3" key="1">
    <citation type="submission" date="2020-05" db="EMBL/GenBank/DDBJ databases">
        <authorList>
            <person name="Chiriac C."/>
            <person name="Salcher M."/>
            <person name="Ghai R."/>
            <person name="Kavagutti S V."/>
        </authorList>
    </citation>
    <scope>NUCLEOTIDE SEQUENCE</scope>
</reference>
<feature type="transmembrane region" description="Helical" evidence="2">
    <location>
        <begin position="361"/>
        <end position="378"/>
    </location>
</feature>
<name>A0A6J6DJ76_9ZZZZ</name>
<feature type="transmembrane region" description="Helical" evidence="2">
    <location>
        <begin position="237"/>
        <end position="267"/>
    </location>
</feature>
<evidence type="ECO:0000256" key="2">
    <source>
        <dbReference type="SAM" id="Phobius"/>
    </source>
</evidence>
<feature type="transmembrane region" description="Helical" evidence="2">
    <location>
        <begin position="425"/>
        <end position="445"/>
    </location>
</feature>
<sequence length="859" mass="93878">MTEDDLSTRQVQPLAEADLNDPVVASLGRAIDPPSRPVQALQAVGRGIQSLGRWGPESWVSLAIVAGCVLFTFAQLSPSDILSSSTPAGGDMGAHVWGPAYMRDHLLPSFRVTGWTQDWYAGFPAYHFYMVLPSLAIALLSFILPYGLAFKLVAVSGLLTLPIACWAFGRLTRLPFPVSPLLAVGATAFLFDRSFSIYGGNIPSTLAGEFAFSISLSFAIVFLGVVGRGLETGRQRVIAPILLALTGLCHLIPFLFAIGGAIVWLAISLARKPGFFKRVWWLACTGVVGVALMGWWLFPFYLRSGYMNDMGWEKKTNYSDLLFQRSTLDPQLVNSPPIQWVLVLALLGLVMSIAWKRRGGVFLAVLAGSVAIAFIVLPQGKLWNARLLPFWYLSLYLLAAIGVAELGRTIASLLSRDPDTPRRSVTIATAVVAALAGLTVIAMPLRAMPEKIALGPINIELGGVQNDGRYHWLFLSTKESSFIPSWARWNFSGYEGKPAYPEYRDIVQTMETVGETNGCGRAMWEHEEQHDRYGTPMALMLLPFWTDGCIGSMEGLFFEASSTTPFHFINQDELSYGASNAQRDLPYVPGAPDQAQFDLGIDHLQMLGVKYYMAITEQMIAYGQANSSLKQVAQSGPWVVFEVSDSPLIEPLDNDPAVLTGVAPKHWFEAVTPWYMDPTAWNVWPSSGGPKEWQRISEGEMPTANPTTPVAVTNTQIGRDTISFDVTKPGTPILVKVSYFPNWKVSGAEGPWRVGPNLMVVVPTSENVTLSYGTSVIDWGSWFVTFLGVVGIVLLWRAGPLVFPEMVPWRRPRPTQSDGDSDSDSNGNTESDDDLESGVASESVLSAEDVNVSGDADPR</sequence>
<feature type="region of interest" description="Disordered" evidence="1">
    <location>
        <begin position="807"/>
        <end position="859"/>
    </location>
</feature>
<evidence type="ECO:0000313" key="3">
    <source>
        <dbReference type="EMBL" id="CAB4564217.1"/>
    </source>
</evidence>